<feature type="transmembrane region" description="Helical" evidence="2">
    <location>
        <begin position="197"/>
        <end position="217"/>
    </location>
</feature>
<feature type="region of interest" description="Disordered" evidence="1">
    <location>
        <begin position="545"/>
        <end position="572"/>
    </location>
</feature>
<dbReference type="OrthoDB" id="3331620at2"/>
<feature type="compositionally biased region" description="Low complexity" evidence="1">
    <location>
        <begin position="588"/>
        <end position="650"/>
    </location>
</feature>
<comment type="caution">
    <text evidence="3">The sequence shown here is derived from an EMBL/GenBank/DDBJ whole genome shotgun (WGS) entry which is preliminary data.</text>
</comment>
<feature type="compositionally biased region" description="Basic and acidic residues" evidence="1">
    <location>
        <begin position="658"/>
        <end position="668"/>
    </location>
</feature>
<keyword evidence="2" id="KW-1133">Transmembrane helix</keyword>
<keyword evidence="2" id="KW-0472">Membrane</keyword>
<feature type="transmembrane region" description="Helical" evidence="2">
    <location>
        <begin position="86"/>
        <end position="108"/>
    </location>
</feature>
<evidence type="ECO:0000256" key="2">
    <source>
        <dbReference type="SAM" id="Phobius"/>
    </source>
</evidence>
<feature type="region of interest" description="Disordered" evidence="1">
    <location>
        <begin position="588"/>
        <end position="1047"/>
    </location>
</feature>
<keyword evidence="2" id="KW-0812">Transmembrane</keyword>
<dbReference type="RefSeq" id="WP_130340074.1">
    <property type="nucleotide sequence ID" value="NZ_SHLD01000001.1"/>
</dbReference>
<name>A0A4Q8BJB7_9ACTN</name>
<feature type="compositionally biased region" description="Low complexity" evidence="1">
    <location>
        <begin position="671"/>
        <end position="706"/>
    </location>
</feature>
<feature type="transmembrane region" description="Helical" evidence="2">
    <location>
        <begin position="224"/>
        <end position="245"/>
    </location>
</feature>
<evidence type="ECO:0000256" key="1">
    <source>
        <dbReference type="SAM" id="MobiDB-lite"/>
    </source>
</evidence>
<evidence type="ECO:0000313" key="4">
    <source>
        <dbReference type="Proteomes" id="UP000294114"/>
    </source>
</evidence>
<protein>
    <submittedName>
        <fullName evidence="3">Uncharacterized protein</fullName>
    </submittedName>
</protein>
<organism evidence="3 4">
    <name type="scientific">Micromonospora kangleipakensis</name>
    <dbReference type="NCBI Taxonomy" id="1077942"/>
    <lineage>
        <taxon>Bacteria</taxon>
        <taxon>Bacillati</taxon>
        <taxon>Actinomycetota</taxon>
        <taxon>Actinomycetes</taxon>
        <taxon>Micromonosporales</taxon>
        <taxon>Micromonosporaceae</taxon>
        <taxon>Micromonospora</taxon>
    </lineage>
</organism>
<feature type="compositionally biased region" description="Low complexity" evidence="1">
    <location>
        <begin position="328"/>
        <end position="339"/>
    </location>
</feature>
<gene>
    <name evidence="3" type="ORF">EV384_6949</name>
</gene>
<evidence type="ECO:0000313" key="3">
    <source>
        <dbReference type="EMBL" id="RZU78197.1"/>
    </source>
</evidence>
<proteinExistence type="predicted"/>
<feature type="compositionally biased region" description="Polar residues" evidence="1">
    <location>
        <begin position="763"/>
        <end position="782"/>
    </location>
</feature>
<dbReference type="AlphaFoldDB" id="A0A4Q8BJB7"/>
<dbReference type="EMBL" id="SHLD01000001">
    <property type="protein sequence ID" value="RZU78197.1"/>
    <property type="molecule type" value="Genomic_DNA"/>
</dbReference>
<feature type="transmembrane region" description="Helical" evidence="2">
    <location>
        <begin position="120"/>
        <end position="142"/>
    </location>
</feature>
<keyword evidence="4" id="KW-1185">Reference proteome</keyword>
<accession>A0A4Q8BJB7</accession>
<feature type="transmembrane region" description="Helical" evidence="2">
    <location>
        <begin position="154"/>
        <end position="177"/>
    </location>
</feature>
<dbReference type="Proteomes" id="UP000294114">
    <property type="component" value="Unassembled WGS sequence"/>
</dbReference>
<feature type="compositionally biased region" description="Basic residues" evidence="1">
    <location>
        <begin position="983"/>
        <end position="995"/>
    </location>
</feature>
<sequence length="1047" mass="103084">MAFRTWGRLLLTALGVSALAGAGQLGIAYGFGIVRLNGAFTDGSVNRWPAQLVWVAWFAAVAAVAGAVGTERLARRDGVPGGTTEQFSVAGAAALGAIVVAPLCMQPARAAEFGGTVDPVWAVGICAILGAVVGAGAALAVLPNPPLGWNIAMTGGLLWLLALVSVAPALASTGPLATARLGVLEPSWLDTATAQRLAMLLLPTVALLAGAAVGALARRRGHPPLVGGAAGAAGPALVAFAYLTAGPGDAADRYQLAPYYGALIAVAAGALGSTAATVLRRPAGVPATGAIEPTDILQPLPTGPAPAYAGAPLDRAEDGPATADRSHAGAPTTAAGGSTVDLDRYPAARDTAPAGAGRPIPAHWDWPVAPSGTPTPAPAGLARPATGRAARSDDDRGPATTPVPATTKDRDLATPSLVPADDRGPATPPVVPADDRGLTTPVTVSAADDRDLATPSVLSADDPGLAASVPVPAAEDDPGRLAGAPAPGAVARDRTVGPPAVIGAGGAGPVIERDADDPAQSLPAPTPLSSARRISAIDVVAAGRTSAPQATRPAAGIVPPAPATPTPGTATPAAWTEAAAPTFGHAANAPSTQAAAPAPSARTATTAPPAKTTTTAPSAGTATPTADVAAPGPGVPAPAATRRGGAATPDVEVSARTPETDAPRRGAETPDGAALTGLAGMAADAPASRSGSAAGSGSASPAPSTGRPKRARKARAAASGSAEPTPTSATDLPPAAAAGEPRTPGRSTAGKEATTAGEPRTAGRSTTGKEATAAAQSRTAGRSTVDDEATAADRAETAGPSGATGWAGGAPGSATGTGRSGGSVPTSPPAGPAHLSPATPDDAPAEAEHGFSPRPRIPIFEDADRRGDVRPAWPIAPAPVWPATPRQAAAPTGSTTDAADDEANGTPVEPAPRPRHRALPDLDGAASWDALANARRAVGPNAVESAPADSPVPAHQADDPEREPDDQSPAAGGGGEEAGAGKSRPRRGLFRRNRAKGGEERTTERNTRESEPVPAHDEEYVDWVSGLGRPAAESDSGSLRTGRHHRD</sequence>
<feature type="transmembrane region" description="Helical" evidence="2">
    <location>
        <begin position="52"/>
        <end position="74"/>
    </location>
</feature>
<reference evidence="3 4" key="1">
    <citation type="submission" date="2019-02" db="EMBL/GenBank/DDBJ databases">
        <title>Sequencing the genomes of 1000 actinobacteria strains.</title>
        <authorList>
            <person name="Klenk H.-P."/>
        </authorList>
    </citation>
    <scope>NUCLEOTIDE SEQUENCE [LARGE SCALE GENOMIC DNA]</scope>
    <source>
        <strain evidence="3 4">DSM 45612</strain>
    </source>
</reference>
<feature type="compositionally biased region" description="Low complexity" evidence="1">
    <location>
        <begin position="369"/>
        <end position="389"/>
    </location>
</feature>
<feature type="region of interest" description="Disordered" evidence="1">
    <location>
        <begin position="294"/>
        <end position="464"/>
    </location>
</feature>
<feature type="compositionally biased region" description="Basic and acidic residues" evidence="1">
    <location>
        <begin position="996"/>
        <end position="1018"/>
    </location>
</feature>